<dbReference type="STRING" id="421072.SAMN04488097_0248"/>
<dbReference type="Gene3D" id="3.30.1390.10">
    <property type="match status" value="1"/>
</dbReference>
<keyword evidence="1" id="KW-0812">Transmembrane</keyword>
<reference evidence="2 3" key="1">
    <citation type="submission" date="2014-07" db="EMBL/GenBank/DDBJ databases">
        <title>Epilithonimonas lactis LMG 22401 Genome.</title>
        <authorList>
            <person name="Pipes S.E."/>
            <person name="Stropko S.J."/>
        </authorList>
    </citation>
    <scope>NUCLEOTIDE SEQUENCE [LARGE SCALE GENOMIC DNA]</scope>
    <source>
        <strain evidence="2 3">LMG 24401</strain>
    </source>
</reference>
<evidence type="ECO:0000313" key="2">
    <source>
        <dbReference type="EMBL" id="KFC20921.1"/>
    </source>
</evidence>
<evidence type="ECO:0000256" key="1">
    <source>
        <dbReference type="SAM" id="Phobius"/>
    </source>
</evidence>
<dbReference type="Proteomes" id="UP000028623">
    <property type="component" value="Unassembled WGS sequence"/>
</dbReference>
<evidence type="ECO:0000313" key="3">
    <source>
        <dbReference type="Proteomes" id="UP000028623"/>
    </source>
</evidence>
<dbReference type="EMBL" id="JPLY01000004">
    <property type="protein sequence ID" value="KFC20921.1"/>
    <property type="molecule type" value="Genomic_DNA"/>
</dbReference>
<keyword evidence="3" id="KW-1185">Reference proteome</keyword>
<protein>
    <recommendedName>
        <fullName evidence="4">Ribosomal protein L7/L12 C-terminal domain-containing protein</fullName>
    </recommendedName>
</protein>
<gene>
    <name evidence="2" type="ORF">IO89_11850</name>
</gene>
<keyword evidence="1" id="KW-0472">Membrane</keyword>
<organism evidence="2 3">
    <name type="scientific">Epilithonimonas lactis</name>
    <dbReference type="NCBI Taxonomy" id="421072"/>
    <lineage>
        <taxon>Bacteria</taxon>
        <taxon>Pseudomonadati</taxon>
        <taxon>Bacteroidota</taxon>
        <taxon>Flavobacteriia</taxon>
        <taxon>Flavobacteriales</taxon>
        <taxon>Weeksellaceae</taxon>
        <taxon>Chryseobacterium group</taxon>
        <taxon>Epilithonimonas</taxon>
    </lineage>
</organism>
<feature type="transmembrane region" description="Helical" evidence="1">
    <location>
        <begin position="173"/>
        <end position="191"/>
    </location>
</feature>
<comment type="caution">
    <text evidence="2">The sequence shown here is derived from an EMBL/GenBank/DDBJ whole genome shotgun (WGS) entry which is preliminary data.</text>
</comment>
<dbReference type="AlphaFoldDB" id="A0A085BEM6"/>
<proteinExistence type="predicted"/>
<dbReference type="InterPro" id="IPR014719">
    <property type="entry name" value="Ribosomal_bL12_C/ClpS-like"/>
</dbReference>
<dbReference type="eggNOG" id="ENOG50343Q7">
    <property type="taxonomic scope" value="Bacteria"/>
</dbReference>
<name>A0A085BEM6_9FLAO</name>
<keyword evidence="1" id="KW-1133">Transmembrane helix</keyword>
<evidence type="ECO:0008006" key="4">
    <source>
        <dbReference type="Google" id="ProtNLM"/>
    </source>
</evidence>
<sequence>MIFSETHFPVINKVYSESPNLKNKIEIMKDIDALLQEHHLDRQEIEELLQQNEKMNAIKLVFDKTGIGLKNSKDLVEAIQRKETHFTEDNSSSNSNVSVKTFNKNGQLTVKLKLNNQPEKVVFPSDPDWAEVKRVMGDKPELLAYEKEYLENPTKFQSQKNTLFIEDEGSRKWKVVLLAAVFTIVIIYLIYSNS</sequence>
<accession>A0A085BEM6</accession>